<dbReference type="InterPro" id="IPR013968">
    <property type="entry name" value="PKS_KR"/>
</dbReference>
<evidence type="ECO:0000256" key="12">
    <source>
        <dbReference type="ARBA" id="ARBA00064887"/>
    </source>
</evidence>
<dbReference type="GO" id="GO:0004312">
    <property type="term" value="F:fatty acid synthase activity"/>
    <property type="evidence" value="ECO:0007669"/>
    <property type="project" value="TreeGrafter"/>
</dbReference>
<evidence type="ECO:0000259" key="13">
    <source>
        <dbReference type="PROSITE" id="PS50075"/>
    </source>
</evidence>
<dbReference type="InterPro" id="IPR016036">
    <property type="entry name" value="Malonyl_transacylase_ACP-bd"/>
</dbReference>
<comment type="subunit">
    <text evidence="12">Homodimer. Pikromycin PKS consists of a combination of multimodular (PikAI and PikAII) and monomodular (PikAIII and PikAIV) polypeptides each coding for a functional synthase subunit which participates in 1 (monomodular) or 2 (multimodular) of the six FAS-like elongation steps required for formation of the polyketide. Module 1, 2, 3, 4, 5, and 6 participating in biosynthesis steps 1, 2, 3, 4, 5, and 6, respectively.</text>
</comment>
<dbReference type="InterPro" id="IPR016039">
    <property type="entry name" value="Thiolase-like"/>
</dbReference>
<keyword evidence="4" id="KW-0597">Phosphoprotein</keyword>
<dbReference type="SUPFAM" id="SSF53901">
    <property type="entry name" value="Thiolase-like"/>
    <property type="match status" value="2"/>
</dbReference>
<evidence type="ECO:0000259" key="14">
    <source>
        <dbReference type="PROSITE" id="PS52004"/>
    </source>
</evidence>
<dbReference type="PROSITE" id="PS52004">
    <property type="entry name" value="KS3_2"/>
    <property type="match status" value="2"/>
</dbReference>
<reference evidence="15 16" key="1">
    <citation type="submission" date="2020-08" db="EMBL/GenBank/DDBJ databases">
        <title>Genomic Encyclopedia of Type Strains, Phase IV (KMG-IV): sequencing the most valuable type-strain genomes for metagenomic binning, comparative biology and taxonomic classification.</title>
        <authorList>
            <person name="Goeker M."/>
        </authorList>
    </citation>
    <scope>NUCLEOTIDE SEQUENCE [LARGE SCALE GENOMIC DNA]</scope>
    <source>
        <strain evidence="15 16">DSM 40141</strain>
    </source>
</reference>
<dbReference type="PANTHER" id="PTHR43775:SF51">
    <property type="entry name" value="INACTIVE PHENOLPHTHIOCEROL SYNTHESIS POLYKETIDE SYNTHASE TYPE I PKS1-RELATED"/>
    <property type="match status" value="1"/>
</dbReference>
<evidence type="ECO:0000256" key="11">
    <source>
        <dbReference type="ARBA" id="ARBA00051474"/>
    </source>
</evidence>
<dbReference type="InterPro" id="IPR020806">
    <property type="entry name" value="PKS_PP-bd"/>
</dbReference>
<dbReference type="SUPFAM" id="SSF51735">
    <property type="entry name" value="NAD(P)-binding Rossmann-fold domains"/>
    <property type="match status" value="4"/>
</dbReference>
<dbReference type="GO" id="GO:0004315">
    <property type="term" value="F:3-oxoacyl-[acyl-carrier-protein] synthase activity"/>
    <property type="evidence" value="ECO:0007669"/>
    <property type="project" value="InterPro"/>
</dbReference>
<feature type="domain" description="Ketosynthase family 3 (KS3)" evidence="14">
    <location>
        <begin position="1568"/>
        <end position="1994"/>
    </location>
</feature>
<dbReference type="Pfam" id="PF18369">
    <property type="entry name" value="PKS_DE"/>
    <property type="match status" value="2"/>
</dbReference>
<dbReference type="FunFam" id="1.10.1200.10:FF:000007">
    <property type="entry name" value="Probable polyketide synthase pks17"/>
    <property type="match status" value="2"/>
</dbReference>
<dbReference type="SMART" id="SM00822">
    <property type="entry name" value="PKS_KR"/>
    <property type="match status" value="2"/>
</dbReference>
<evidence type="ECO:0000256" key="10">
    <source>
        <dbReference type="ARBA" id="ARBA00050146"/>
    </source>
</evidence>
<dbReference type="GO" id="GO:0033068">
    <property type="term" value="P:macrolide biosynthetic process"/>
    <property type="evidence" value="ECO:0007669"/>
    <property type="project" value="UniProtKB-ARBA"/>
</dbReference>
<dbReference type="Gene3D" id="3.40.50.720">
    <property type="entry name" value="NAD(P)-binding Rossmann-like Domain"/>
    <property type="match status" value="2"/>
</dbReference>
<dbReference type="NCBIfam" id="NF045894">
    <property type="entry name" value="PKS_plus_SDR"/>
    <property type="match status" value="2"/>
</dbReference>
<dbReference type="FunFam" id="3.40.50.720:FF:000550">
    <property type="entry name" value="AmphB polyketide synthase"/>
    <property type="match status" value="1"/>
</dbReference>
<dbReference type="InterPro" id="IPR014043">
    <property type="entry name" value="Acyl_transferase_dom"/>
</dbReference>
<dbReference type="GO" id="GO:0031177">
    <property type="term" value="F:phosphopantetheine binding"/>
    <property type="evidence" value="ECO:0007669"/>
    <property type="project" value="InterPro"/>
</dbReference>
<dbReference type="Gene3D" id="3.40.366.10">
    <property type="entry name" value="Malonyl-Coenzyme A Acyl Carrier Protein, domain 2"/>
    <property type="match status" value="2"/>
</dbReference>
<dbReference type="SUPFAM" id="SSF52151">
    <property type="entry name" value="FabD/lysophospholipase-like"/>
    <property type="match status" value="2"/>
</dbReference>
<keyword evidence="16" id="KW-1185">Reference proteome</keyword>
<dbReference type="InterPro" id="IPR015083">
    <property type="entry name" value="NorB/c/GfsB-D-like_docking"/>
</dbReference>
<evidence type="ECO:0000256" key="3">
    <source>
        <dbReference type="ARBA" id="ARBA00022450"/>
    </source>
</evidence>
<keyword evidence="6" id="KW-0521">NADP</keyword>
<accession>A0A7X0HG45</accession>
<protein>
    <submittedName>
        <fullName evidence="15">Acyl transferase domain-containing protein</fullName>
    </submittedName>
</protein>
<dbReference type="RefSeq" id="WP_308437376.1">
    <property type="nucleotide sequence ID" value="NZ_BNBN01000023.1"/>
</dbReference>
<dbReference type="InterPro" id="IPR020841">
    <property type="entry name" value="PKS_Beta-ketoAc_synthase_dom"/>
</dbReference>
<evidence type="ECO:0000256" key="7">
    <source>
        <dbReference type="ARBA" id="ARBA00023194"/>
    </source>
</evidence>
<organism evidence="15 16">
    <name type="scientific">Streptomyces candidus</name>
    <dbReference type="NCBI Taxonomy" id="67283"/>
    <lineage>
        <taxon>Bacteria</taxon>
        <taxon>Bacillati</taxon>
        <taxon>Actinomycetota</taxon>
        <taxon>Actinomycetes</taxon>
        <taxon>Kitasatosporales</taxon>
        <taxon>Streptomycetaceae</taxon>
        <taxon>Streptomyces</taxon>
    </lineage>
</organism>
<comment type="catalytic activity">
    <reaction evidence="11">
        <text>5 (S)-methylmalonyl-CoA + malonyl-CoA + 5 NADPH + 11 H(+) = 10-deoxymethynolide + 6 CO2 + 5 NADP(+) + 6 CoA + 2 H2O</text>
        <dbReference type="Rhea" id="RHEA:43056"/>
        <dbReference type="ChEBI" id="CHEBI:15377"/>
        <dbReference type="ChEBI" id="CHEBI:15378"/>
        <dbReference type="ChEBI" id="CHEBI:16526"/>
        <dbReference type="ChEBI" id="CHEBI:29461"/>
        <dbReference type="ChEBI" id="CHEBI:57287"/>
        <dbReference type="ChEBI" id="CHEBI:57327"/>
        <dbReference type="ChEBI" id="CHEBI:57384"/>
        <dbReference type="ChEBI" id="CHEBI:57783"/>
        <dbReference type="ChEBI" id="CHEBI:58349"/>
        <dbReference type="EC" id="2.3.1.239"/>
    </reaction>
</comment>
<dbReference type="InterPro" id="IPR018201">
    <property type="entry name" value="Ketoacyl_synth_AS"/>
</dbReference>
<dbReference type="Proteomes" id="UP000540423">
    <property type="component" value="Unassembled WGS sequence"/>
</dbReference>
<keyword evidence="5 15" id="KW-0808">Transferase</keyword>
<dbReference type="InterPro" id="IPR014031">
    <property type="entry name" value="Ketoacyl_synth_C"/>
</dbReference>
<comment type="cofactor">
    <cofactor evidence="1">
        <name>pantetheine 4'-phosphate</name>
        <dbReference type="ChEBI" id="CHEBI:47942"/>
    </cofactor>
</comment>
<dbReference type="CDD" id="cd00833">
    <property type="entry name" value="PKS"/>
    <property type="match status" value="2"/>
</dbReference>
<dbReference type="Pfam" id="PF08659">
    <property type="entry name" value="KR"/>
    <property type="match status" value="2"/>
</dbReference>
<evidence type="ECO:0000256" key="1">
    <source>
        <dbReference type="ARBA" id="ARBA00001957"/>
    </source>
</evidence>
<proteinExistence type="predicted"/>
<dbReference type="InterPro" id="IPR009081">
    <property type="entry name" value="PP-bd_ACP"/>
</dbReference>
<dbReference type="InterPro" id="IPR032821">
    <property type="entry name" value="PKS_assoc"/>
</dbReference>
<evidence type="ECO:0000256" key="2">
    <source>
        <dbReference type="ARBA" id="ARBA00004792"/>
    </source>
</evidence>
<dbReference type="Pfam" id="PF02801">
    <property type="entry name" value="Ketoacyl-synt_C"/>
    <property type="match status" value="2"/>
</dbReference>
<feature type="domain" description="Carrier" evidence="13">
    <location>
        <begin position="3054"/>
        <end position="3129"/>
    </location>
</feature>
<feature type="domain" description="Carrier" evidence="13">
    <location>
        <begin position="1471"/>
        <end position="1546"/>
    </location>
</feature>
<dbReference type="InterPro" id="IPR050091">
    <property type="entry name" value="PKS_NRPS_Biosynth_Enz"/>
</dbReference>
<dbReference type="Pfam" id="PF00109">
    <property type="entry name" value="ketoacyl-synt"/>
    <property type="match status" value="2"/>
</dbReference>
<evidence type="ECO:0000256" key="8">
    <source>
        <dbReference type="ARBA" id="ARBA00023268"/>
    </source>
</evidence>
<dbReference type="PANTHER" id="PTHR43775">
    <property type="entry name" value="FATTY ACID SYNTHASE"/>
    <property type="match status" value="1"/>
</dbReference>
<keyword evidence="8" id="KW-0511">Multifunctional enzyme</keyword>
<comment type="pathway">
    <text evidence="2">Antibiotic biosynthesis.</text>
</comment>
<dbReference type="Pfam" id="PF00698">
    <property type="entry name" value="Acyl_transf_1"/>
    <property type="match status" value="2"/>
</dbReference>
<dbReference type="SMART" id="SM00827">
    <property type="entry name" value="PKS_AT"/>
    <property type="match status" value="2"/>
</dbReference>
<feature type="domain" description="Ketosynthase family 3 (KS3)" evidence="14">
    <location>
        <begin position="35"/>
        <end position="456"/>
    </location>
</feature>
<dbReference type="SUPFAM" id="SSF55048">
    <property type="entry name" value="Probable ACP-binding domain of malonyl-CoA ACP transacylase"/>
    <property type="match status" value="2"/>
</dbReference>
<dbReference type="FunFam" id="3.40.47.10:FF:000019">
    <property type="entry name" value="Polyketide synthase type I"/>
    <property type="match status" value="2"/>
</dbReference>
<name>A0A7X0HG45_9ACTN</name>
<dbReference type="CDD" id="cd08952">
    <property type="entry name" value="KR_1_SDR_x"/>
    <property type="match status" value="2"/>
</dbReference>
<dbReference type="SMART" id="SM00825">
    <property type="entry name" value="PKS_KS"/>
    <property type="match status" value="2"/>
</dbReference>
<gene>
    <name evidence="15" type="ORF">HNQ79_003291</name>
</gene>
<dbReference type="EMBL" id="JACHEM010000007">
    <property type="protein sequence ID" value="MBB6436818.1"/>
    <property type="molecule type" value="Genomic_DNA"/>
</dbReference>
<dbReference type="InterPro" id="IPR036736">
    <property type="entry name" value="ACP-like_sf"/>
</dbReference>
<dbReference type="Gene3D" id="1.10.1200.10">
    <property type="entry name" value="ACP-like"/>
    <property type="match status" value="2"/>
</dbReference>
<evidence type="ECO:0000313" key="16">
    <source>
        <dbReference type="Proteomes" id="UP000540423"/>
    </source>
</evidence>
<dbReference type="Gene3D" id="3.40.47.10">
    <property type="match status" value="2"/>
</dbReference>
<dbReference type="InterPro" id="IPR016035">
    <property type="entry name" value="Acyl_Trfase/lysoPLipase"/>
</dbReference>
<sequence>MPEDQQDKVVDYLRRVTSDLRRARQRIGELELKDNEPIAIVGMSCRLPGGVRSPEALWELVASGGDAISGFPSDRGWDIDRLTGSGEGNSATHEGGFLYEAPEFDAGFFGISPREALAMDPQQRLLLEVTWEALERAGIAPTALRGSRAGVFVGAYHWGAPSAAAAGELQGHALTGTAASVLSGRIAYTLGLEGPAITVDTACSSSLVALHVAAQSLRNGESSLAVIGGVTVLSEPSVFVEFSKQGGLAADGRCKAFSEDADGTGWGEGVGVLVAERLSDARRNGHRVLAVLRGSAVNQDGASNGLTAPNGPSQERVVHQALATAGLTGADIDAVEAHGTGTRLGDPIEAQALLATYGQGRDPERPLWLGSLKSNIGHTQAAAGVAGVIKMVMALRNGVLPATLHAQTPSSHVDWSSGAVRLLTDSVTWPDTGRPRRCAVSSFGISGTNAHALLEEAPGPTGTDEPAAAPFTAAALPWILSGRGEPAVRDQAAALVAHLESAPPARPADVGHTLVASRALLENRAVVVGADHEELLAGTTALGTGQSWRDLVQGTADVEGRTVFVFPGQGSQWVGMGARLLEESPVFAERIAECATALGAFVDWSLEDVLRDADGAPSLERVDVVQPASFAVMVSLAALWRAHGVEPDAVVGHSQGEIAAAVVSGALCLEDGARVVALRSRAIGRTLAGHGGMMSIPLPVDEVEGRLTDWQGRVSIAAVNGPRSVIVSGEPGALDELWALLTAEDIRVRRVAVDYASHSAQVENLRDELLDVLAPVAPRTSDVPFFSTVTGDWLDTRTMDAAYWYTNLRRTVRFAEAVGDLLADGHRAFIEVSSHPVLTMSVQDMTEAYGEPAVATGTLRRGRDGLARFLLSAAEVHVRGVDVDWAGLFTGTDARRIDLPTYAFQHERFWNTPAADDRDATADPQDARFWAAVEGEDLSALASTLRTDEDAVAAVLPALSSWRKSRNEATRTDSWRYRVTWSPLAKVPRRTLTGTWLVVSADGTDDSETTGVLAEAGAEVTRLVLDDTHTDRATLAELLATTGELTGIVSTLAAAEERSGRHPGLTLGLALTVPLVQALGDAGVSAPLWFLTRGAVSTGRSDALTHPVQAQIAGVGWTTALEHPHRWGGVIDLPPTLDRRAAGRVVSALAGALGDEDQLAVRPSGVFTRRIVRAKSGGRGPSRTWTPRGTTLVTGGSGTLAPDLARWLAGRGAGHVVLASRRGADAPGAAELIAELAAAGTEAAAVACDVTDRDSVAALLADLKADGRTVRTVIHTAAVIELHTLAETTMESFSDVVHAKVTGAQHLDELLDHDELDDFVLYSSTAGMWGSGHHAAYVAGNAYLSALAVNRRARGLRTTSVHWGKWPDDIERELADPHHIRRSGLAYLDPQQALSALGRALDDDETVIGLTDIDWDTYYPVFTTGRPTRLFDEVPEVARQLAPAPRQAAGAPAASDLAARLHDLTDAEQERLLLTLVRTEAAAVLGHASAESFPERRAFRDIGFDSVTAVDLRNRIVAATGLTLPSTLVFDFPNAVALAGFLKGAALGEGREEAVAARATPAGAAADDDPIAIIGMSCRYPGGANTPEELIRLALDGADAISEFPADRNWDAQGLYDPDPDRQGRTYSVQGGFLHEAAEFDPAFFGISPREAVSMDPQQRLLLETSWEAFERAGIDLDSLRGTTAGTFIGASHQDYATTAHNGAEGSEVHMVTGTAASVLSGRVSYLYGFEGPAVTVDTACSSSLVAVHLACQSLRSGESSLALAGGAAVMGTPHAFVGFSRQRALALDGRCKPFSDAADGMTLAEGVGLVLLERLSEARRNGHRVLAVIRGSAINQDGASNGLTAPNGPAQQQVIRQALANAAITGADVDTVEAHGTGTRLGDPIEAQAVLATYGQDRDPERPLWLGSLKSNIGHTQAAAGVAGVIKMVMAMREGVLPGTLHTGTPSTHVDWTSGAVELLTGRTPWPQTDRPRRAGVSSFGISGTNAHLIVEQAPPAEAGTADTGTTDAGTADADTTGAHREGVDTATGGPADAQVVPWPVSAKSEAALRDQAARLLALADADPGLSPARVGWSLATTRTTFDHRAVVIGRTREDFLRSLEALATGRSAADVVQGAVGEGAGGPVFVYPGQGSQWWGMGRELLAHSEVFRAAVDDCADALAPYIDWSLHEVLAGEGDPALLERVDVVQPALFSTMVALTALWRSYGVEPSAVVGHSQGEIAAAYVAGALTLADAAAVVALRSQALPQLSGLGGMMSVAAPVERVTDLLEPWGELLSVAAVNGPSSVIVSGDAAALDELHAACGQQGVRARKVSVDYASHSAHVEAVRDELSRVLAPVVSASPRVPFYSTVTGARLTDAAFDGAYWYTNLRTTVRMEEATRALLADGHRVFIEMSPHPVLAAPVQETQETVEEAVADSAVVLGTLRRDEGGIRRFLASLAEAHAHGTAVDWRTAFPAGAAVPVDLPTYAFQHRKFWPEPRATNATAAPGDGAGTDTAFWDLVESADLESLADELGVAEDGARSSLGEVLPTLSAWRAKSRERSAVNAWRYRVDWTRLNEPGTAAPTGRWLAVVPADRADDAWITSVLALLGPDTVRLEAEGGGGNDGAGRAAWTKRLKELTADGTEFTGVLSLLASVEERHPNHPSVPAGLALTLTLVQALGDAELRAPLWCATRGAVSVGKDDRLTRPVQSALWGLGRVVALEHPDRWGGLVDLPETLDARAGARLTAVLAGLDAEDQIAVRPSGIYGRRLTHAAPTADRPERRWHGRGTALITGGTGGIGGRVARWMIERGAGHVVLTSRRGEDAPGAAALRAELEGLGARVTIAACDAADRDALAGVLAAIPAEFPLASVFHAAGVAEGDASVESLTLEQLDALMRSKLSAALHLHELTRGLDLDAFVLFSSGAATWGSGGQPGYAAANAFLDALAEHRRAEGLTAASVAWGTWAEVGMATVDEVHERLRRQGVMPMEPPLAIAALQRMLEDDDTALTVTLMDWERFTPSFTATRPSPLLTGIPEAGRALSAGDEVPTDDGTAVPPLRQRLDTLPTAERDRALLEAVRAEASATLGHDATDAIPATRAFRDVGFDSVTAVELRNRLRTALGLPLPAALVFDHPTPATLARHIGSLIFGAAPGHADDRADDPDAEIRDVLASVPISRLRKAGLLDMVLKLATADAPDAATGPLDGEGPTEDLDDMDAEGLLRLATDM</sequence>
<dbReference type="SMART" id="SM00823">
    <property type="entry name" value="PKS_PP"/>
    <property type="match status" value="2"/>
</dbReference>
<keyword evidence="7" id="KW-0045">Antibiotic biosynthesis</keyword>
<evidence type="ECO:0000256" key="9">
    <source>
        <dbReference type="ARBA" id="ARBA00023315"/>
    </source>
</evidence>
<dbReference type="Pfam" id="PF16197">
    <property type="entry name" value="KAsynt_C_assoc"/>
    <property type="match status" value="2"/>
</dbReference>
<dbReference type="Gene3D" id="3.30.70.3290">
    <property type="match status" value="2"/>
</dbReference>
<dbReference type="Gene3D" id="6.10.140.1830">
    <property type="match status" value="1"/>
</dbReference>
<dbReference type="PROSITE" id="PS50075">
    <property type="entry name" value="CARRIER"/>
    <property type="match status" value="2"/>
</dbReference>
<evidence type="ECO:0000313" key="15">
    <source>
        <dbReference type="EMBL" id="MBB6436818.1"/>
    </source>
</evidence>
<keyword evidence="3" id="KW-0596">Phosphopantetheine</keyword>
<dbReference type="PROSITE" id="PS00606">
    <property type="entry name" value="KS3_1"/>
    <property type="match status" value="2"/>
</dbReference>
<dbReference type="InterPro" id="IPR006162">
    <property type="entry name" value="Ppantetheine_attach_site"/>
</dbReference>
<dbReference type="SMART" id="SM01294">
    <property type="entry name" value="PKS_PP_betabranch"/>
    <property type="match status" value="2"/>
</dbReference>
<dbReference type="InterPro" id="IPR001227">
    <property type="entry name" value="Ac_transferase_dom_sf"/>
</dbReference>
<keyword evidence="9" id="KW-0012">Acyltransferase</keyword>
<dbReference type="GO" id="GO:0006633">
    <property type="term" value="P:fatty acid biosynthetic process"/>
    <property type="evidence" value="ECO:0007669"/>
    <property type="project" value="InterPro"/>
</dbReference>
<dbReference type="InterPro" id="IPR036291">
    <property type="entry name" value="NAD(P)-bd_dom_sf"/>
</dbReference>
<comment type="catalytic activity">
    <reaction evidence="10">
        <text>6 (S)-methylmalonyl-CoA + malonyl-CoA + 5 NADPH + 12 H(+) = narbonolide + 7 CO2 + 5 NADP(+) + 7 CoA + 2 H2O</text>
        <dbReference type="Rhea" id="RHEA:42844"/>
        <dbReference type="ChEBI" id="CHEBI:15377"/>
        <dbReference type="ChEBI" id="CHEBI:15378"/>
        <dbReference type="ChEBI" id="CHEBI:16526"/>
        <dbReference type="ChEBI" id="CHEBI:29650"/>
        <dbReference type="ChEBI" id="CHEBI:57287"/>
        <dbReference type="ChEBI" id="CHEBI:57327"/>
        <dbReference type="ChEBI" id="CHEBI:57384"/>
        <dbReference type="ChEBI" id="CHEBI:57783"/>
        <dbReference type="ChEBI" id="CHEBI:58349"/>
        <dbReference type="EC" id="2.3.1.240"/>
    </reaction>
</comment>
<dbReference type="PROSITE" id="PS00012">
    <property type="entry name" value="PHOSPHOPANTETHEINE"/>
    <property type="match status" value="2"/>
</dbReference>
<dbReference type="InterPro" id="IPR057326">
    <property type="entry name" value="KR_dom"/>
</dbReference>
<dbReference type="Pfam" id="PF00550">
    <property type="entry name" value="PP-binding"/>
    <property type="match status" value="2"/>
</dbReference>
<comment type="caution">
    <text evidence="15">The sequence shown here is derived from an EMBL/GenBank/DDBJ whole genome shotgun (WGS) entry which is preliminary data.</text>
</comment>
<evidence type="ECO:0000256" key="5">
    <source>
        <dbReference type="ARBA" id="ARBA00022679"/>
    </source>
</evidence>
<dbReference type="FunFam" id="3.40.366.10:FF:000002">
    <property type="entry name" value="Probable polyketide synthase 2"/>
    <property type="match status" value="2"/>
</dbReference>
<dbReference type="SUPFAM" id="SSF47336">
    <property type="entry name" value="ACP-like"/>
    <property type="match status" value="2"/>
</dbReference>
<dbReference type="InterPro" id="IPR014030">
    <property type="entry name" value="Ketoacyl_synth_N"/>
</dbReference>
<evidence type="ECO:0000256" key="6">
    <source>
        <dbReference type="ARBA" id="ARBA00022857"/>
    </source>
</evidence>
<dbReference type="Pfam" id="PF08990">
    <property type="entry name" value="Docking"/>
    <property type="match status" value="1"/>
</dbReference>
<dbReference type="InterPro" id="IPR041618">
    <property type="entry name" value="PKS_DE"/>
</dbReference>
<evidence type="ECO:0000256" key="4">
    <source>
        <dbReference type="ARBA" id="ARBA00022553"/>
    </source>
</evidence>